<dbReference type="GO" id="GO:0006412">
    <property type="term" value="P:translation"/>
    <property type="evidence" value="ECO:0007669"/>
    <property type="project" value="InterPro"/>
</dbReference>
<dbReference type="GO" id="GO:0003735">
    <property type="term" value="F:structural constituent of ribosome"/>
    <property type="evidence" value="ECO:0007669"/>
    <property type="project" value="InterPro"/>
</dbReference>
<comment type="similarity">
    <text evidence="1">Belongs to the bacterial ribosomal protein bL32 family.</text>
</comment>
<feature type="region of interest" description="Disordered" evidence="4">
    <location>
        <begin position="80"/>
        <end position="106"/>
    </location>
</feature>
<feature type="compositionally biased region" description="Low complexity" evidence="4">
    <location>
        <begin position="93"/>
        <end position="106"/>
    </location>
</feature>
<evidence type="ECO:0000256" key="4">
    <source>
        <dbReference type="SAM" id="MobiDB-lite"/>
    </source>
</evidence>
<dbReference type="Proteomes" id="UP000236333">
    <property type="component" value="Unassembled WGS sequence"/>
</dbReference>
<dbReference type="AlphaFoldDB" id="A0A2J8AFM2"/>
<evidence type="ECO:0000313" key="5">
    <source>
        <dbReference type="EMBL" id="PNH11317.1"/>
    </source>
</evidence>
<evidence type="ECO:0000313" key="6">
    <source>
        <dbReference type="Proteomes" id="UP000236333"/>
    </source>
</evidence>
<gene>
    <name evidence="5" type="ORF">TSOC_001869</name>
</gene>
<sequence>MQTVSSSRCAAFGATVRVQPVRMALLAPSRTSLVVVAAVPKKKMSKSKTAIRKAEWKKEVLPYVEMALFKAKLALKEGNRDSADKDMVVGGQAAAPAADTPAPESP</sequence>
<reference evidence="5 6" key="1">
    <citation type="journal article" date="2017" name="Mol. Biol. Evol.">
        <title>The 4-celled Tetrabaena socialis nuclear genome reveals the essential components for genetic control of cell number at the origin of multicellularity in the volvocine lineage.</title>
        <authorList>
            <person name="Featherston J."/>
            <person name="Arakaki Y."/>
            <person name="Hanschen E.R."/>
            <person name="Ferris P.J."/>
            <person name="Michod R.E."/>
            <person name="Olson B.J.S.C."/>
            <person name="Nozaki H."/>
            <person name="Durand P.M."/>
        </authorList>
    </citation>
    <scope>NUCLEOTIDE SEQUENCE [LARGE SCALE GENOMIC DNA]</scope>
    <source>
        <strain evidence="5 6">NIES-571</strain>
    </source>
</reference>
<protein>
    <recommendedName>
        <fullName evidence="7">50S ribosomal protein L32, chloroplastic</fullName>
    </recommendedName>
</protein>
<evidence type="ECO:0008006" key="7">
    <source>
        <dbReference type="Google" id="ProtNLM"/>
    </source>
</evidence>
<keyword evidence="6" id="KW-1185">Reference proteome</keyword>
<dbReference type="OrthoDB" id="529853at2759"/>
<dbReference type="SUPFAM" id="SSF57829">
    <property type="entry name" value="Zn-binding ribosomal proteins"/>
    <property type="match status" value="1"/>
</dbReference>
<keyword evidence="2" id="KW-0689">Ribosomal protein</keyword>
<dbReference type="Pfam" id="PF01783">
    <property type="entry name" value="Ribosomal_L32p"/>
    <property type="match status" value="1"/>
</dbReference>
<evidence type="ECO:0000256" key="2">
    <source>
        <dbReference type="ARBA" id="ARBA00022980"/>
    </source>
</evidence>
<proteinExistence type="inferred from homology"/>
<accession>A0A2J8AFM2</accession>
<dbReference type="InterPro" id="IPR011332">
    <property type="entry name" value="Ribosomal_zn-bd"/>
</dbReference>
<dbReference type="EMBL" id="PGGS01000032">
    <property type="protein sequence ID" value="PNH11317.1"/>
    <property type="molecule type" value="Genomic_DNA"/>
</dbReference>
<dbReference type="GO" id="GO:0015934">
    <property type="term" value="C:large ribosomal subunit"/>
    <property type="evidence" value="ECO:0007669"/>
    <property type="project" value="InterPro"/>
</dbReference>
<keyword evidence="3" id="KW-0687">Ribonucleoprotein</keyword>
<evidence type="ECO:0000256" key="1">
    <source>
        <dbReference type="ARBA" id="ARBA00008560"/>
    </source>
</evidence>
<dbReference type="InterPro" id="IPR002677">
    <property type="entry name" value="Ribosomal_bL32"/>
</dbReference>
<dbReference type="NCBIfam" id="TIGR01031">
    <property type="entry name" value="rpmF_bact"/>
    <property type="match status" value="1"/>
</dbReference>
<name>A0A2J8AFM2_9CHLO</name>
<evidence type="ECO:0000256" key="3">
    <source>
        <dbReference type="ARBA" id="ARBA00023274"/>
    </source>
</evidence>
<organism evidence="5 6">
    <name type="scientific">Tetrabaena socialis</name>
    <dbReference type="NCBI Taxonomy" id="47790"/>
    <lineage>
        <taxon>Eukaryota</taxon>
        <taxon>Viridiplantae</taxon>
        <taxon>Chlorophyta</taxon>
        <taxon>core chlorophytes</taxon>
        <taxon>Chlorophyceae</taxon>
        <taxon>CS clade</taxon>
        <taxon>Chlamydomonadales</taxon>
        <taxon>Tetrabaenaceae</taxon>
        <taxon>Tetrabaena</taxon>
    </lineage>
</organism>
<comment type="caution">
    <text evidence="5">The sequence shown here is derived from an EMBL/GenBank/DDBJ whole genome shotgun (WGS) entry which is preliminary data.</text>
</comment>